<proteinExistence type="predicted"/>
<dbReference type="EMBL" id="GBRD01017258">
    <property type="protein sequence ID" value="JAG48569.1"/>
    <property type="molecule type" value="Transcribed_RNA"/>
</dbReference>
<reference evidence="1" key="1">
    <citation type="submission" date="2014-09" db="EMBL/GenBank/DDBJ databases">
        <authorList>
            <person name="Magalhaes I.L.F."/>
            <person name="Oliveira U."/>
            <person name="Santos F.R."/>
            <person name="Vidigal T.H.D.A."/>
            <person name="Brescovit A.D."/>
            <person name="Santos A.J."/>
        </authorList>
    </citation>
    <scope>NUCLEOTIDE SEQUENCE</scope>
</reference>
<evidence type="ECO:0000313" key="1">
    <source>
        <dbReference type="EMBL" id="JAG48569.1"/>
    </source>
</evidence>
<organism evidence="1">
    <name type="scientific">Lygus hesperus</name>
    <name type="common">Western plant bug</name>
    <dbReference type="NCBI Taxonomy" id="30085"/>
    <lineage>
        <taxon>Eukaryota</taxon>
        <taxon>Metazoa</taxon>
        <taxon>Ecdysozoa</taxon>
        <taxon>Arthropoda</taxon>
        <taxon>Hexapoda</taxon>
        <taxon>Insecta</taxon>
        <taxon>Pterygota</taxon>
        <taxon>Neoptera</taxon>
        <taxon>Paraneoptera</taxon>
        <taxon>Hemiptera</taxon>
        <taxon>Heteroptera</taxon>
        <taxon>Panheteroptera</taxon>
        <taxon>Cimicomorpha</taxon>
        <taxon>Miridae</taxon>
        <taxon>Mirini</taxon>
        <taxon>Lygus</taxon>
    </lineage>
</organism>
<protein>
    <submittedName>
        <fullName evidence="1">Uncharacterized protein</fullName>
    </submittedName>
</protein>
<sequence length="110" mass="12477">MNVSLEEEAGGCVENLVALWRRAQIDEVKNISCDCLLVSPVSTSTEVLHFNRQNVFAKGQTHELRRCHQSTGPMKSVCFSYPSLKRTRRYGTAMSKSFTTLRRKRKNGTP</sequence>
<name>A0A0K8S5Z5_LYGHE</name>
<accession>A0A0K8S5Z5</accession>
<dbReference type="AlphaFoldDB" id="A0A0K8S5Z5"/>